<dbReference type="GO" id="GO:0005787">
    <property type="term" value="C:signal peptidase complex"/>
    <property type="evidence" value="ECO:0007669"/>
    <property type="project" value="UniProtKB-UniRule"/>
</dbReference>
<comment type="function">
    <text evidence="8 9">Component of the signal peptidase complex (SPC) which catalyzes the cleavage of N-terminal signal sequences from nascent proteins as they are translocated into the lumen of the endoplasmic reticulum. Enhances the enzymatic activity of SPC and facilitates the interactions between different components of the translocation site.</text>
</comment>
<evidence type="ECO:0000256" key="2">
    <source>
        <dbReference type="ARBA" id="ARBA00007324"/>
    </source>
</evidence>
<gene>
    <name evidence="10" type="ORF">PHYEVI_LOCUS9740</name>
</gene>
<comment type="similarity">
    <text evidence="2 9">Belongs to the SPCS2 family.</text>
</comment>
<keyword evidence="4 9" id="KW-0812">Transmembrane</keyword>
<keyword evidence="11" id="KW-1185">Reference proteome</keyword>
<sequence>MAPKEKDDKPVKINKWDGAAVKNALDDAVKEVLTGKFHYVENFALIDGRLVICGIAVGVAMFALVWDYLYPFPQSRPVLIFSVTTYFIMMGVLTFYTAYKEKGIFAVCIQKDNSKKENVWEASSYLPKYDDKYSLSLVFIDGKTKQRRETSIKKSVASYIDVNGGVVPELVEADVTKMHNSLLTERKEK</sequence>
<keyword evidence="5 9" id="KW-0256">Endoplasmic reticulum</keyword>
<evidence type="ECO:0000256" key="7">
    <source>
        <dbReference type="ARBA" id="ARBA00023136"/>
    </source>
</evidence>
<dbReference type="PANTHER" id="PTHR13085">
    <property type="entry name" value="MICROSOMAL SIGNAL PEPTIDASE 25 KDA SUBUNIT"/>
    <property type="match status" value="1"/>
</dbReference>
<evidence type="ECO:0000256" key="3">
    <source>
        <dbReference type="ARBA" id="ARBA00017057"/>
    </source>
</evidence>
<dbReference type="PANTHER" id="PTHR13085:SF0">
    <property type="entry name" value="SIGNAL PEPTIDASE COMPLEX SUBUNIT 2"/>
    <property type="match status" value="1"/>
</dbReference>
<dbReference type="OrthoDB" id="29558at2759"/>
<feature type="transmembrane region" description="Helical" evidence="9">
    <location>
        <begin position="78"/>
        <end position="99"/>
    </location>
</feature>
<feature type="transmembrane region" description="Helical" evidence="9">
    <location>
        <begin position="46"/>
        <end position="66"/>
    </location>
</feature>
<evidence type="ECO:0000313" key="10">
    <source>
        <dbReference type="EMBL" id="CAG9863450.1"/>
    </source>
</evidence>
<dbReference type="Pfam" id="PF06703">
    <property type="entry name" value="SPC25"/>
    <property type="match status" value="1"/>
</dbReference>
<dbReference type="AlphaFoldDB" id="A0A9N9TU43"/>
<dbReference type="GO" id="GO:0008233">
    <property type="term" value="F:peptidase activity"/>
    <property type="evidence" value="ECO:0007669"/>
    <property type="project" value="UniProtKB-UniRule"/>
</dbReference>
<name>A0A9N9TU43_PHYSR</name>
<evidence type="ECO:0000256" key="4">
    <source>
        <dbReference type="ARBA" id="ARBA00022692"/>
    </source>
</evidence>
<accession>A0A9N9TU43</accession>
<evidence type="ECO:0000313" key="11">
    <source>
        <dbReference type="Proteomes" id="UP001153712"/>
    </source>
</evidence>
<dbReference type="InterPro" id="IPR009582">
    <property type="entry name" value="Spc2/SPCS2"/>
</dbReference>
<protein>
    <recommendedName>
        <fullName evidence="3 9">Signal peptidase complex subunit 2</fullName>
    </recommendedName>
</protein>
<proteinExistence type="inferred from homology"/>
<dbReference type="GO" id="GO:0006465">
    <property type="term" value="P:signal peptide processing"/>
    <property type="evidence" value="ECO:0007669"/>
    <property type="project" value="UniProtKB-UniRule"/>
</dbReference>
<evidence type="ECO:0000256" key="8">
    <source>
        <dbReference type="ARBA" id="ARBA00045608"/>
    </source>
</evidence>
<comment type="subcellular location">
    <subcellularLocation>
        <location evidence="1 9">Endoplasmic reticulum membrane</location>
        <topology evidence="1 9">Multi-pass membrane protein</topology>
    </subcellularLocation>
</comment>
<evidence type="ECO:0000256" key="9">
    <source>
        <dbReference type="RuleBase" id="RU368033"/>
    </source>
</evidence>
<reference evidence="10" key="1">
    <citation type="submission" date="2022-01" db="EMBL/GenBank/DDBJ databases">
        <authorList>
            <person name="King R."/>
        </authorList>
    </citation>
    <scope>NUCLEOTIDE SEQUENCE</scope>
</reference>
<dbReference type="EMBL" id="OU900099">
    <property type="protein sequence ID" value="CAG9863450.1"/>
    <property type="molecule type" value="Genomic_DNA"/>
</dbReference>
<keyword evidence="6 9" id="KW-1133">Transmembrane helix</keyword>
<dbReference type="GO" id="GO:0045047">
    <property type="term" value="P:protein targeting to ER"/>
    <property type="evidence" value="ECO:0007669"/>
    <property type="project" value="TreeGrafter"/>
</dbReference>
<evidence type="ECO:0000256" key="1">
    <source>
        <dbReference type="ARBA" id="ARBA00004477"/>
    </source>
</evidence>
<evidence type="ECO:0000256" key="5">
    <source>
        <dbReference type="ARBA" id="ARBA00022824"/>
    </source>
</evidence>
<dbReference type="Proteomes" id="UP001153712">
    <property type="component" value="Chromosome 6"/>
</dbReference>
<evidence type="ECO:0000256" key="6">
    <source>
        <dbReference type="ARBA" id="ARBA00022989"/>
    </source>
</evidence>
<organism evidence="10 11">
    <name type="scientific">Phyllotreta striolata</name>
    <name type="common">Striped flea beetle</name>
    <name type="synonym">Crioceris striolata</name>
    <dbReference type="NCBI Taxonomy" id="444603"/>
    <lineage>
        <taxon>Eukaryota</taxon>
        <taxon>Metazoa</taxon>
        <taxon>Ecdysozoa</taxon>
        <taxon>Arthropoda</taxon>
        <taxon>Hexapoda</taxon>
        <taxon>Insecta</taxon>
        <taxon>Pterygota</taxon>
        <taxon>Neoptera</taxon>
        <taxon>Endopterygota</taxon>
        <taxon>Coleoptera</taxon>
        <taxon>Polyphaga</taxon>
        <taxon>Cucujiformia</taxon>
        <taxon>Chrysomeloidea</taxon>
        <taxon>Chrysomelidae</taxon>
        <taxon>Galerucinae</taxon>
        <taxon>Alticini</taxon>
        <taxon>Phyllotreta</taxon>
    </lineage>
</organism>
<keyword evidence="7 9" id="KW-0472">Membrane</keyword>